<keyword evidence="2" id="KW-0663">Pyridoxal phosphate</keyword>
<dbReference type="InterPro" id="IPR011079">
    <property type="entry name" value="Ala_racemase_C"/>
</dbReference>
<dbReference type="InterPro" id="IPR000821">
    <property type="entry name" value="Ala_racemase"/>
</dbReference>
<feature type="domain" description="Alanine racemase C-terminal" evidence="4">
    <location>
        <begin position="1"/>
        <end position="129"/>
    </location>
</feature>
<evidence type="ECO:0000313" key="5">
    <source>
        <dbReference type="EMBL" id="MPN61782.1"/>
    </source>
</evidence>
<keyword evidence="3 5" id="KW-0413">Isomerase</keyword>
<evidence type="ECO:0000256" key="3">
    <source>
        <dbReference type="ARBA" id="ARBA00023235"/>
    </source>
</evidence>
<dbReference type="PANTHER" id="PTHR30511:SF0">
    <property type="entry name" value="ALANINE RACEMASE, CATABOLIC-RELATED"/>
    <property type="match status" value="1"/>
</dbReference>
<sequence length="133" mass="14538">MLSWKTAIIHIKTIQPGETVSYGRTFTAARPTRIATLPVGYGDGYKRPMSGKAQVLIGGKRAPVVGRICMDQCMADVTEIPAAEVGSEVVLLGRQGEGRITADEMAAWADTISYEILLSINQRVPRIYIDEKE</sequence>
<evidence type="ECO:0000256" key="1">
    <source>
        <dbReference type="ARBA" id="ARBA00001933"/>
    </source>
</evidence>
<dbReference type="GO" id="GO:0030632">
    <property type="term" value="P:D-alanine biosynthetic process"/>
    <property type="evidence" value="ECO:0007669"/>
    <property type="project" value="TreeGrafter"/>
</dbReference>
<dbReference type="Pfam" id="PF00842">
    <property type="entry name" value="Ala_racemase_C"/>
    <property type="match status" value="1"/>
</dbReference>
<accession>A0A645JF22</accession>
<dbReference type="AlphaFoldDB" id="A0A645JF22"/>
<dbReference type="GO" id="GO:0030170">
    <property type="term" value="F:pyridoxal phosphate binding"/>
    <property type="evidence" value="ECO:0007669"/>
    <property type="project" value="TreeGrafter"/>
</dbReference>
<dbReference type="GO" id="GO:0008784">
    <property type="term" value="F:alanine racemase activity"/>
    <property type="evidence" value="ECO:0007669"/>
    <property type="project" value="UniProtKB-EC"/>
</dbReference>
<dbReference type="SMART" id="SM01005">
    <property type="entry name" value="Ala_racemase_C"/>
    <property type="match status" value="1"/>
</dbReference>
<dbReference type="EMBL" id="VSSQ01138882">
    <property type="protein sequence ID" value="MPN61782.1"/>
    <property type="molecule type" value="Genomic_DNA"/>
</dbReference>
<dbReference type="GO" id="GO:0005829">
    <property type="term" value="C:cytosol"/>
    <property type="evidence" value="ECO:0007669"/>
    <property type="project" value="TreeGrafter"/>
</dbReference>
<organism evidence="5">
    <name type="scientific">bioreactor metagenome</name>
    <dbReference type="NCBI Taxonomy" id="1076179"/>
    <lineage>
        <taxon>unclassified sequences</taxon>
        <taxon>metagenomes</taxon>
        <taxon>ecological metagenomes</taxon>
    </lineage>
</organism>
<dbReference type="FunFam" id="2.40.37.10:FF:000006">
    <property type="entry name" value="Alanine racemase"/>
    <property type="match status" value="1"/>
</dbReference>
<evidence type="ECO:0000259" key="4">
    <source>
        <dbReference type="SMART" id="SM01005"/>
    </source>
</evidence>
<dbReference type="PRINTS" id="PR00992">
    <property type="entry name" value="ALARACEMASE"/>
</dbReference>
<dbReference type="Gene3D" id="2.40.37.10">
    <property type="entry name" value="Lyase, Ornithine Decarboxylase, Chain A, domain 1"/>
    <property type="match status" value="1"/>
</dbReference>
<dbReference type="PANTHER" id="PTHR30511">
    <property type="entry name" value="ALANINE RACEMASE"/>
    <property type="match status" value="1"/>
</dbReference>
<comment type="caution">
    <text evidence="5">The sequence shown here is derived from an EMBL/GenBank/DDBJ whole genome shotgun (WGS) entry which is preliminary data.</text>
</comment>
<name>A0A645JF22_9ZZZZ</name>
<dbReference type="SUPFAM" id="SSF50621">
    <property type="entry name" value="Alanine racemase C-terminal domain-like"/>
    <property type="match status" value="1"/>
</dbReference>
<comment type="cofactor">
    <cofactor evidence="1">
        <name>pyridoxal 5'-phosphate</name>
        <dbReference type="ChEBI" id="CHEBI:597326"/>
    </cofactor>
</comment>
<dbReference type="InterPro" id="IPR009006">
    <property type="entry name" value="Ala_racemase/Decarboxylase_C"/>
</dbReference>
<dbReference type="EC" id="5.1.1.1" evidence="5"/>
<gene>
    <name evidence="5" type="primary">alr_10</name>
    <name evidence="5" type="ORF">SDC9_209525</name>
</gene>
<proteinExistence type="predicted"/>
<evidence type="ECO:0000256" key="2">
    <source>
        <dbReference type="ARBA" id="ARBA00022898"/>
    </source>
</evidence>
<reference evidence="5" key="1">
    <citation type="submission" date="2019-08" db="EMBL/GenBank/DDBJ databases">
        <authorList>
            <person name="Kucharzyk K."/>
            <person name="Murdoch R.W."/>
            <person name="Higgins S."/>
            <person name="Loffler F."/>
        </authorList>
    </citation>
    <scope>NUCLEOTIDE SEQUENCE</scope>
</reference>
<protein>
    <submittedName>
        <fullName evidence="5">Alanine racemase</fullName>
        <ecNumber evidence="5">5.1.1.1</ecNumber>
    </submittedName>
</protein>